<evidence type="ECO:0000256" key="1">
    <source>
        <dbReference type="SAM" id="MobiDB-lite"/>
    </source>
</evidence>
<sequence length="832" mass="94859">RNEFPSTYRSYKAYTTKFTGWLVKTAEKRGLELQTQVSKGGKTKNRKGTSVHTLKIWMYEEIAQYIIDAGEPLEDDSGLKDLEDAIRSRKEVMSWYKVKQQEDEAHSFFTEVLTRVKSRFQGSRLAGAFQGDGHTKKGSSSCDKTTTVKPDNPKIYNVTIVNWDADPEVEEEPSKSENRQHANSKSSNNDRGNRQSSTTKIQSPQLTKAQMETELDFEVLCFLYDLSKIRKSIRTAWEDYKDDNTGVIAAALVSDLAQGLVQQNVLSVVEDLGADPEGRSLRDIVKKLFTKSLGDGKKSLVPEQKAYDELYRLFCMDGIHHLEAYEKRNGTLPSTHITLKADELPHMQFLLFFEGIRKKIPIPILDKFTEGMQSSRASKEWLPFGFQILIDINLHLGPTLNNIYTDIGGHVIHLSSMMRLHCDFEDNMSTLNNPPDYMTKDPVKFTSLFIGPLASIMKWIDCLGEEVEEDDSDDSDVLVKMDAELFVTFNPVLSGLVTYYYQMTYDVISIPRMQWFFIALAHLYNACSQVGGLTLPWPDLDFVIKMQDSKRIFISDPPTEPDQFFGRLLVGMSGSSRNLAKDHNKMHARLKKELKAKRGFSTFFPLEQKIREYYGPNPNNDRWIRLHNVFAHVLQIDAEQDGTTLEESGEAAQVTRDVQGTFNSVAADLAPQKSKNRKQRQKKKEKQKQEAKVQVPDFSKSDCAHVTALSRISAELRSNELHTCFDYLSFFRRVFSLVTQIRDDVLYDASMQIARPGPKESAPHTHQLLHELFYDLKTPPKDIKVEAKGHELSKDVLPLDKIKAIARIMQDLIAEEGSAELDAAEHFRKCLW</sequence>
<feature type="compositionally biased region" description="Basic residues" evidence="1">
    <location>
        <begin position="674"/>
        <end position="686"/>
    </location>
</feature>
<dbReference type="Pfam" id="PF20253">
    <property type="entry name" value="DUF6604"/>
    <property type="match status" value="1"/>
</dbReference>
<name>A0A7C8IHZ6_9PLEO</name>
<feature type="compositionally biased region" description="Polar residues" evidence="1">
    <location>
        <begin position="138"/>
        <end position="148"/>
    </location>
</feature>
<protein>
    <recommendedName>
        <fullName evidence="2">DUF6604 domain-containing protein</fullName>
    </recommendedName>
</protein>
<feature type="non-terminal residue" evidence="3">
    <location>
        <position position="832"/>
    </location>
</feature>
<feature type="domain" description="DUF6604" evidence="2">
    <location>
        <begin position="9"/>
        <end position="267"/>
    </location>
</feature>
<keyword evidence="4" id="KW-1185">Reference proteome</keyword>
<dbReference type="OrthoDB" id="5238236at2759"/>
<reference evidence="3 4" key="1">
    <citation type="submission" date="2020-01" db="EMBL/GenBank/DDBJ databases">
        <authorList>
            <consortium name="DOE Joint Genome Institute"/>
            <person name="Haridas S."/>
            <person name="Albert R."/>
            <person name="Binder M."/>
            <person name="Bloem J."/>
            <person name="Labutti K."/>
            <person name="Salamov A."/>
            <person name="Andreopoulos B."/>
            <person name="Baker S.E."/>
            <person name="Barry K."/>
            <person name="Bills G."/>
            <person name="Bluhm B.H."/>
            <person name="Cannon C."/>
            <person name="Castanera R."/>
            <person name="Culley D.E."/>
            <person name="Daum C."/>
            <person name="Ezra D."/>
            <person name="Gonzalez J.B."/>
            <person name="Henrissat B."/>
            <person name="Kuo A."/>
            <person name="Liang C."/>
            <person name="Lipzen A."/>
            <person name="Lutzoni F."/>
            <person name="Magnuson J."/>
            <person name="Mondo S."/>
            <person name="Nolan M."/>
            <person name="Ohm R."/>
            <person name="Pangilinan J."/>
            <person name="Park H.-J.H."/>
            <person name="Ramirez L."/>
            <person name="Alfaro M."/>
            <person name="Sun H."/>
            <person name="Tritt A."/>
            <person name="Yoshinaga Y."/>
            <person name="Zwiers L.-H.L."/>
            <person name="Turgeon B.G."/>
            <person name="Goodwin S.B."/>
            <person name="Spatafora J.W."/>
            <person name="Crous P.W."/>
            <person name="Grigoriev I.V."/>
        </authorList>
    </citation>
    <scope>NUCLEOTIDE SEQUENCE [LARGE SCALE GENOMIC DNA]</scope>
    <source>
        <strain evidence="3 4">CBS 611.86</strain>
    </source>
</reference>
<feature type="non-terminal residue" evidence="3">
    <location>
        <position position="1"/>
    </location>
</feature>
<dbReference type="PANTHER" id="PTHR38795:SF1">
    <property type="entry name" value="DUF6604 DOMAIN-CONTAINING PROTEIN"/>
    <property type="match status" value="1"/>
</dbReference>
<feature type="compositionally biased region" description="Polar residues" evidence="1">
    <location>
        <begin position="181"/>
        <end position="207"/>
    </location>
</feature>
<dbReference type="Proteomes" id="UP000481861">
    <property type="component" value="Unassembled WGS sequence"/>
</dbReference>
<accession>A0A7C8IHZ6</accession>
<feature type="region of interest" description="Disordered" evidence="1">
    <location>
        <begin position="667"/>
        <end position="694"/>
    </location>
</feature>
<feature type="region of interest" description="Disordered" evidence="1">
    <location>
        <begin position="162"/>
        <end position="207"/>
    </location>
</feature>
<dbReference type="EMBL" id="JAADJZ010000003">
    <property type="protein sequence ID" value="KAF2876853.1"/>
    <property type="molecule type" value="Genomic_DNA"/>
</dbReference>
<feature type="region of interest" description="Disordered" evidence="1">
    <location>
        <begin position="127"/>
        <end position="148"/>
    </location>
</feature>
<comment type="caution">
    <text evidence="3">The sequence shown here is derived from an EMBL/GenBank/DDBJ whole genome shotgun (WGS) entry which is preliminary data.</text>
</comment>
<proteinExistence type="predicted"/>
<gene>
    <name evidence="3" type="ORF">BDV95DRAFT_468050</name>
</gene>
<evidence type="ECO:0000313" key="4">
    <source>
        <dbReference type="Proteomes" id="UP000481861"/>
    </source>
</evidence>
<organism evidence="3 4">
    <name type="scientific">Massariosphaeria phaeospora</name>
    <dbReference type="NCBI Taxonomy" id="100035"/>
    <lineage>
        <taxon>Eukaryota</taxon>
        <taxon>Fungi</taxon>
        <taxon>Dikarya</taxon>
        <taxon>Ascomycota</taxon>
        <taxon>Pezizomycotina</taxon>
        <taxon>Dothideomycetes</taxon>
        <taxon>Pleosporomycetidae</taxon>
        <taxon>Pleosporales</taxon>
        <taxon>Pleosporales incertae sedis</taxon>
        <taxon>Massariosphaeria</taxon>
    </lineage>
</organism>
<evidence type="ECO:0000259" key="2">
    <source>
        <dbReference type="Pfam" id="PF20253"/>
    </source>
</evidence>
<evidence type="ECO:0000313" key="3">
    <source>
        <dbReference type="EMBL" id="KAF2876853.1"/>
    </source>
</evidence>
<dbReference type="InterPro" id="IPR046539">
    <property type="entry name" value="DUF6604"/>
</dbReference>
<dbReference type="PANTHER" id="PTHR38795">
    <property type="entry name" value="DUF6604 DOMAIN-CONTAINING PROTEIN"/>
    <property type="match status" value="1"/>
</dbReference>
<dbReference type="AlphaFoldDB" id="A0A7C8IHZ6"/>